<name>A0ACC1PUZ1_9APHY</name>
<accession>A0ACC1PUZ1</accession>
<evidence type="ECO:0000313" key="2">
    <source>
        <dbReference type="Proteomes" id="UP001144978"/>
    </source>
</evidence>
<evidence type="ECO:0000313" key="1">
    <source>
        <dbReference type="EMBL" id="KAJ3001399.1"/>
    </source>
</evidence>
<protein>
    <submittedName>
        <fullName evidence="1">Uncharacterized protein</fullName>
    </submittedName>
</protein>
<dbReference type="EMBL" id="JANSHE010001719">
    <property type="protein sequence ID" value="KAJ3001399.1"/>
    <property type="molecule type" value="Genomic_DNA"/>
</dbReference>
<sequence>MLRPSSRSADEPPSPKRRSLEASAASTRGTLGVAKRKAVVPRLHFTRVSPFLSTPGFCVAGFGNTVGLFRFHCEHDRGTGALAGSPTKRTKEGRHGPAKAE</sequence>
<organism evidence="1 2">
    <name type="scientific">Trametes sanguinea</name>
    <dbReference type="NCBI Taxonomy" id="158606"/>
    <lineage>
        <taxon>Eukaryota</taxon>
        <taxon>Fungi</taxon>
        <taxon>Dikarya</taxon>
        <taxon>Basidiomycota</taxon>
        <taxon>Agaricomycotina</taxon>
        <taxon>Agaricomycetes</taxon>
        <taxon>Polyporales</taxon>
        <taxon>Polyporaceae</taxon>
        <taxon>Trametes</taxon>
    </lineage>
</organism>
<gene>
    <name evidence="1" type="ORF">NUW54_g6446</name>
</gene>
<keyword evidence="2" id="KW-1185">Reference proteome</keyword>
<reference evidence="1" key="1">
    <citation type="submission" date="2022-08" db="EMBL/GenBank/DDBJ databases">
        <title>Genome Sequence of Pycnoporus sanguineus.</title>
        <authorList>
            <person name="Buettner E."/>
        </authorList>
    </citation>
    <scope>NUCLEOTIDE SEQUENCE</scope>
    <source>
        <strain evidence="1">CG-C14</strain>
    </source>
</reference>
<proteinExistence type="predicted"/>
<comment type="caution">
    <text evidence="1">The sequence shown here is derived from an EMBL/GenBank/DDBJ whole genome shotgun (WGS) entry which is preliminary data.</text>
</comment>
<dbReference type="Proteomes" id="UP001144978">
    <property type="component" value="Unassembled WGS sequence"/>
</dbReference>